<dbReference type="KEGG" id="spar:SPRG_09581"/>
<reference evidence="4 5" key="1">
    <citation type="journal article" date="2013" name="PLoS Genet.">
        <title>Distinctive expansion of potential virulence genes in the genome of the oomycete fish pathogen Saprolegnia parasitica.</title>
        <authorList>
            <person name="Jiang R.H."/>
            <person name="de Bruijn I."/>
            <person name="Haas B.J."/>
            <person name="Belmonte R."/>
            <person name="Lobach L."/>
            <person name="Christie J."/>
            <person name="van den Ackerveken G."/>
            <person name="Bottin A."/>
            <person name="Bulone V."/>
            <person name="Diaz-Moreno S.M."/>
            <person name="Dumas B."/>
            <person name="Fan L."/>
            <person name="Gaulin E."/>
            <person name="Govers F."/>
            <person name="Grenville-Briggs L.J."/>
            <person name="Horner N.R."/>
            <person name="Levin J.Z."/>
            <person name="Mammella M."/>
            <person name="Meijer H.J."/>
            <person name="Morris P."/>
            <person name="Nusbaum C."/>
            <person name="Oome S."/>
            <person name="Phillips A.J."/>
            <person name="van Rooyen D."/>
            <person name="Rzeszutek E."/>
            <person name="Saraiva M."/>
            <person name="Secombes C.J."/>
            <person name="Seidl M.F."/>
            <person name="Snel B."/>
            <person name="Stassen J.H."/>
            <person name="Sykes S."/>
            <person name="Tripathy S."/>
            <person name="van den Berg H."/>
            <person name="Vega-Arreguin J.C."/>
            <person name="Wawra S."/>
            <person name="Young S.K."/>
            <person name="Zeng Q."/>
            <person name="Dieguez-Uribeondo J."/>
            <person name="Russ C."/>
            <person name="Tyler B.M."/>
            <person name="van West P."/>
        </authorList>
    </citation>
    <scope>NUCLEOTIDE SEQUENCE [LARGE SCALE GENOMIC DNA]</scope>
    <source>
        <strain evidence="4 5">CBS 223.65</strain>
    </source>
</reference>
<dbReference type="OrthoDB" id="207378at2759"/>
<evidence type="ECO:0000259" key="2">
    <source>
        <dbReference type="Pfam" id="PF01757"/>
    </source>
</evidence>
<dbReference type="STRING" id="695850.A0A067CDN7"/>
<keyword evidence="5" id="KW-1185">Reference proteome</keyword>
<feature type="transmembrane region" description="Helical" evidence="1">
    <location>
        <begin position="80"/>
        <end position="104"/>
    </location>
</feature>
<proteinExistence type="predicted"/>
<feature type="transmembrane region" description="Helical" evidence="1">
    <location>
        <begin position="243"/>
        <end position="264"/>
    </location>
</feature>
<evidence type="ECO:0000313" key="4">
    <source>
        <dbReference type="EMBL" id="KDO24937.1"/>
    </source>
</evidence>
<dbReference type="GO" id="GO:0016020">
    <property type="term" value="C:membrane"/>
    <property type="evidence" value="ECO:0007669"/>
    <property type="project" value="TreeGrafter"/>
</dbReference>
<dbReference type="PANTHER" id="PTHR23028">
    <property type="entry name" value="ACETYLTRANSFERASE"/>
    <property type="match status" value="1"/>
</dbReference>
<feature type="transmembrane region" description="Helical" evidence="1">
    <location>
        <begin position="216"/>
        <end position="237"/>
    </location>
</feature>
<dbReference type="PANTHER" id="PTHR23028:SF53">
    <property type="entry name" value="ACYL_TRANSF_3 DOMAIN-CONTAINING PROTEIN"/>
    <property type="match status" value="1"/>
</dbReference>
<name>A0A067CDN7_SAPPC</name>
<dbReference type="OMA" id="DTEPPNM"/>
<gene>
    <name evidence="4" type="ORF">SPRG_09581</name>
</gene>
<organism evidence="4 5">
    <name type="scientific">Saprolegnia parasitica (strain CBS 223.65)</name>
    <dbReference type="NCBI Taxonomy" id="695850"/>
    <lineage>
        <taxon>Eukaryota</taxon>
        <taxon>Sar</taxon>
        <taxon>Stramenopiles</taxon>
        <taxon>Oomycota</taxon>
        <taxon>Saprolegniomycetes</taxon>
        <taxon>Saprolegniales</taxon>
        <taxon>Saprolegniaceae</taxon>
        <taxon>Saprolegnia</taxon>
    </lineage>
</organism>
<dbReference type="Pfam" id="PF19040">
    <property type="entry name" value="SGNH"/>
    <property type="match status" value="1"/>
</dbReference>
<feature type="domain" description="Acyltransferase 3" evidence="2">
    <location>
        <begin position="58"/>
        <end position="385"/>
    </location>
</feature>
<feature type="transmembrane region" description="Helical" evidence="1">
    <location>
        <begin position="125"/>
        <end position="146"/>
    </location>
</feature>
<evidence type="ECO:0008006" key="6">
    <source>
        <dbReference type="Google" id="ProtNLM"/>
    </source>
</evidence>
<dbReference type="InterPro" id="IPR002656">
    <property type="entry name" value="Acyl_transf_3_dom"/>
</dbReference>
<feature type="transmembrane region" description="Helical" evidence="1">
    <location>
        <begin position="276"/>
        <end position="296"/>
    </location>
</feature>
<dbReference type="GO" id="GO:0016747">
    <property type="term" value="F:acyltransferase activity, transferring groups other than amino-acyl groups"/>
    <property type="evidence" value="ECO:0007669"/>
    <property type="project" value="InterPro"/>
</dbReference>
<evidence type="ECO:0000256" key="1">
    <source>
        <dbReference type="SAM" id="Phobius"/>
    </source>
</evidence>
<evidence type="ECO:0000313" key="5">
    <source>
        <dbReference type="Proteomes" id="UP000030745"/>
    </source>
</evidence>
<dbReference type="AlphaFoldDB" id="A0A067CDN7"/>
<accession>A0A067CDN7</accession>
<keyword evidence="1" id="KW-0472">Membrane</keyword>
<feature type="transmembrane region" description="Helical" evidence="1">
    <location>
        <begin position="369"/>
        <end position="391"/>
    </location>
</feature>
<dbReference type="EMBL" id="KK583237">
    <property type="protein sequence ID" value="KDO24937.1"/>
    <property type="molecule type" value="Genomic_DNA"/>
</dbReference>
<dbReference type="VEuPathDB" id="FungiDB:SPRG_09581"/>
<dbReference type="InterPro" id="IPR043968">
    <property type="entry name" value="SGNH"/>
</dbReference>
<protein>
    <recommendedName>
        <fullName evidence="6">Acyltransferase 3 domain-containing protein</fullName>
    </recommendedName>
</protein>
<keyword evidence="1" id="KW-0812">Transmembrane</keyword>
<feature type="transmembrane region" description="Helical" evidence="1">
    <location>
        <begin position="152"/>
        <end position="171"/>
    </location>
</feature>
<keyword evidence="1" id="KW-1133">Transmembrane helix</keyword>
<dbReference type="GeneID" id="24131738"/>
<feature type="transmembrane region" description="Helical" evidence="1">
    <location>
        <begin position="331"/>
        <end position="349"/>
    </location>
</feature>
<dbReference type="InterPro" id="IPR050879">
    <property type="entry name" value="Acyltransferase_3"/>
</dbReference>
<feature type="transmembrane region" description="Helical" evidence="1">
    <location>
        <begin position="302"/>
        <end position="319"/>
    </location>
</feature>
<dbReference type="Proteomes" id="UP000030745">
    <property type="component" value="Unassembled WGS sequence"/>
</dbReference>
<feature type="domain" description="SGNH" evidence="3">
    <location>
        <begin position="500"/>
        <end position="733"/>
    </location>
</feature>
<dbReference type="RefSeq" id="XP_012204397.1">
    <property type="nucleotide sequence ID" value="XM_012349007.1"/>
</dbReference>
<feature type="transmembrane region" description="Helical" evidence="1">
    <location>
        <begin position="403"/>
        <end position="424"/>
    </location>
</feature>
<dbReference type="Pfam" id="PF01757">
    <property type="entry name" value="Acyl_transf_3"/>
    <property type="match status" value="1"/>
</dbReference>
<dbReference type="GO" id="GO:0000271">
    <property type="term" value="P:polysaccharide biosynthetic process"/>
    <property type="evidence" value="ECO:0007669"/>
    <property type="project" value="TreeGrafter"/>
</dbReference>
<evidence type="ECO:0000259" key="3">
    <source>
        <dbReference type="Pfam" id="PF19040"/>
    </source>
</evidence>
<sequence length="746" mass="82069">MASTHLDATPPSRTQHEFSALTDGSHDSFPVLIHDDVPNEEEVLHEVAPPAHSLSYRADIDGLRTVAVVPVVIFHAYPTAFAGGFIGVDIFFVISGFLISGILFKQFKASKFTYSDFYARRIRRIFPGLLLMLIATVSIGCAWYLAPALKSMAATLTAGCVFGANIQVLTLKMGYFDASIKENPLLHLWSLGVEEQFYIFWPLFASLVMKLSYRKAIAAQVLVLVASFVCNVAFLGYGGTNNYAFYFPLSRFWQMAVGGLLSYINLQNKVMVAHHGLCHLLALLGLAALVVGFFIINEEDAFPGFWALLPTAGAGLLIASGPHTFVHKYFLSLYPMVWIGQLSYAWYLWHWPLLVFAKAHWPQTELRPWYAMPYSMVILSLLLSVFTLYGVENHLRRRKAAWLVPLLSALMVVMAMLGICIQLYPTAFSALESSGPLPPSRGPIVNATDTEPPNMSKPPMFEQPTAAKIRAAIDEHEDGPGYSWLAQGGPYGWAPESSVLNPDKPTATFVVGDSHGHMLKIRYSHLNTLAANASAPHRFPSAVFYTANGMPPLSCNADHAKAVDAIKMVKPKSVLYASDWKQFLRFGSSSASASASPRCCTRSYADACDYQSKGDVEAMIKTLTDELTSFTKLGIQVYVAGLNPEGKEFNPKNMLSGSGVGKVDPVSRAAYEAMPQIAYLNQLLVAATKAANATLINFADNQCYKDTCQVLSNVGEPIMRDDDHFRPAYVKHYLSVIDQVIDAARY</sequence>